<organism evidence="2 3">
    <name type="scientific">Armillaria gallica</name>
    <name type="common">Bulbous honey fungus</name>
    <name type="synonym">Armillaria bulbosa</name>
    <dbReference type="NCBI Taxonomy" id="47427"/>
    <lineage>
        <taxon>Eukaryota</taxon>
        <taxon>Fungi</taxon>
        <taxon>Dikarya</taxon>
        <taxon>Basidiomycota</taxon>
        <taxon>Agaricomycotina</taxon>
        <taxon>Agaricomycetes</taxon>
        <taxon>Agaricomycetidae</taxon>
        <taxon>Agaricales</taxon>
        <taxon>Marasmiineae</taxon>
        <taxon>Physalacriaceae</taxon>
        <taxon>Armillaria</taxon>
    </lineage>
</organism>
<protein>
    <submittedName>
        <fullName evidence="2">Uncharacterized protein</fullName>
    </submittedName>
</protein>
<accession>A0A2H3D098</accession>
<reference evidence="3" key="1">
    <citation type="journal article" date="2017" name="Nat. Ecol. Evol.">
        <title>Genome expansion and lineage-specific genetic innovations in the forest pathogenic fungi Armillaria.</title>
        <authorList>
            <person name="Sipos G."/>
            <person name="Prasanna A.N."/>
            <person name="Walter M.C."/>
            <person name="O'Connor E."/>
            <person name="Balint B."/>
            <person name="Krizsan K."/>
            <person name="Kiss B."/>
            <person name="Hess J."/>
            <person name="Varga T."/>
            <person name="Slot J."/>
            <person name="Riley R."/>
            <person name="Boka B."/>
            <person name="Rigling D."/>
            <person name="Barry K."/>
            <person name="Lee J."/>
            <person name="Mihaltcheva S."/>
            <person name="LaButti K."/>
            <person name="Lipzen A."/>
            <person name="Waldron R."/>
            <person name="Moloney N.M."/>
            <person name="Sperisen C."/>
            <person name="Kredics L."/>
            <person name="Vagvoelgyi C."/>
            <person name="Patrignani A."/>
            <person name="Fitzpatrick D."/>
            <person name="Nagy I."/>
            <person name="Doyle S."/>
            <person name="Anderson J.B."/>
            <person name="Grigoriev I.V."/>
            <person name="Gueldener U."/>
            <person name="Muensterkoetter M."/>
            <person name="Nagy L.G."/>
        </authorList>
    </citation>
    <scope>NUCLEOTIDE SEQUENCE [LARGE SCALE GENOMIC DNA]</scope>
    <source>
        <strain evidence="3">Ar21-2</strain>
    </source>
</reference>
<name>A0A2H3D098_ARMGA</name>
<dbReference type="OMA" id="CNDIRDT"/>
<dbReference type="Proteomes" id="UP000217790">
    <property type="component" value="Unassembled WGS sequence"/>
</dbReference>
<dbReference type="EMBL" id="KZ293700">
    <property type="protein sequence ID" value="PBK84178.1"/>
    <property type="molecule type" value="Genomic_DNA"/>
</dbReference>
<feature type="region of interest" description="Disordered" evidence="1">
    <location>
        <begin position="218"/>
        <end position="281"/>
    </location>
</feature>
<feature type="compositionally biased region" description="Basic and acidic residues" evidence="1">
    <location>
        <begin position="233"/>
        <end position="264"/>
    </location>
</feature>
<gene>
    <name evidence="2" type="ORF">ARMGADRAFT_1088638</name>
</gene>
<dbReference type="AlphaFoldDB" id="A0A2H3D098"/>
<evidence type="ECO:0000313" key="2">
    <source>
        <dbReference type="EMBL" id="PBK84178.1"/>
    </source>
</evidence>
<dbReference type="InParanoid" id="A0A2H3D098"/>
<sequence>MNSQSDVLDDDDFTMHSASQDMHCGMLGLEAGNEFAVAFSGRISLLQSRSRNVNMMHIDEGISVEEAHGDAFGGQLRTPINGGFNPDHISTACLQNTSNVPTNDETISIERMQSNIASLPYEIGRLLEGTLRNIEEQGINLADRLGCIERKMEDLQKGVSAGLQDICNDIRDTVGLAQLDACQIQQIRQMCTNVYTTGQSNSRALRSLKSTIRSIRMGTAGATKKTKGKTARKIMESSKERPLDEENKAESGRYSEEATNEKMKGGKAVKTRNRAARAAPY</sequence>
<proteinExistence type="predicted"/>
<dbReference type="OrthoDB" id="2889374at2759"/>
<evidence type="ECO:0000256" key="1">
    <source>
        <dbReference type="SAM" id="MobiDB-lite"/>
    </source>
</evidence>
<evidence type="ECO:0000313" key="3">
    <source>
        <dbReference type="Proteomes" id="UP000217790"/>
    </source>
</evidence>
<keyword evidence="3" id="KW-1185">Reference proteome</keyword>
<feature type="compositionally biased region" description="Basic residues" evidence="1">
    <location>
        <begin position="265"/>
        <end position="275"/>
    </location>
</feature>